<dbReference type="AlphaFoldDB" id="A0A2U2N4H6"/>
<feature type="transmembrane region" description="Helical" evidence="1">
    <location>
        <begin position="48"/>
        <end position="71"/>
    </location>
</feature>
<proteinExistence type="predicted"/>
<dbReference type="OrthoDB" id="1123500at2"/>
<protein>
    <recommendedName>
        <fullName evidence="2">SHOCT domain-containing protein</fullName>
    </recommendedName>
</protein>
<gene>
    <name evidence="3" type="ORF">DEM34_05820</name>
</gene>
<accession>A0A2U2N4H6</accession>
<keyword evidence="1" id="KW-1133">Transmembrane helix</keyword>
<dbReference type="Pfam" id="PF09851">
    <property type="entry name" value="SHOCT"/>
    <property type="match status" value="1"/>
</dbReference>
<organism evidence="3 4">
    <name type="scientific">Sediminicurvatus halobius</name>
    <dbReference type="NCBI Taxonomy" id="2182432"/>
    <lineage>
        <taxon>Bacteria</taxon>
        <taxon>Pseudomonadati</taxon>
        <taxon>Pseudomonadota</taxon>
        <taxon>Gammaproteobacteria</taxon>
        <taxon>Chromatiales</taxon>
        <taxon>Ectothiorhodospiraceae</taxon>
        <taxon>Sediminicurvatus</taxon>
    </lineage>
</organism>
<evidence type="ECO:0000256" key="1">
    <source>
        <dbReference type="SAM" id="Phobius"/>
    </source>
</evidence>
<evidence type="ECO:0000313" key="3">
    <source>
        <dbReference type="EMBL" id="PWG64145.1"/>
    </source>
</evidence>
<comment type="caution">
    <text evidence="3">The sequence shown here is derived from an EMBL/GenBank/DDBJ whole genome shotgun (WGS) entry which is preliminary data.</text>
</comment>
<evidence type="ECO:0000313" key="4">
    <source>
        <dbReference type="Proteomes" id="UP000245474"/>
    </source>
</evidence>
<feature type="domain" description="SHOCT" evidence="2">
    <location>
        <begin position="92"/>
        <end position="118"/>
    </location>
</feature>
<reference evidence="3 4" key="1">
    <citation type="submission" date="2018-05" db="EMBL/GenBank/DDBJ databases">
        <title>Spiribacter halobius sp. nov., a moderately halophilic bacterium isolated from marine solar saltern.</title>
        <authorList>
            <person name="Zheng W.-S."/>
            <person name="Lu D.-C."/>
            <person name="Du Z.-J."/>
        </authorList>
    </citation>
    <scope>NUCLEOTIDE SEQUENCE [LARGE SCALE GENOMIC DNA]</scope>
    <source>
        <strain evidence="3 4">E85</strain>
    </source>
</reference>
<keyword evidence="1" id="KW-0472">Membrane</keyword>
<dbReference type="EMBL" id="QFFI01000007">
    <property type="protein sequence ID" value="PWG64145.1"/>
    <property type="molecule type" value="Genomic_DNA"/>
</dbReference>
<name>A0A2U2N4H6_9GAMM</name>
<dbReference type="InterPro" id="IPR018649">
    <property type="entry name" value="SHOCT"/>
</dbReference>
<keyword evidence="1" id="KW-0812">Transmembrane</keyword>
<keyword evidence="4" id="KW-1185">Reference proteome</keyword>
<evidence type="ECO:0000259" key="2">
    <source>
        <dbReference type="Pfam" id="PF09851"/>
    </source>
</evidence>
<sequence length="120" mass="13194">MKRHWVLPGLPAGVLASAPIQAWAQSGGGAYERGYGPHMMDWGAGWYGMFLGPLMMILVLVVVVAVAVMLVRWLGGSGQGPQPPQHSQPGRTPLDILKERYARGEIDTQEFEERRRVLGE</sequence>
<dbReference type="Proteomes" id="UP000245474">
    <property type="component" value="Unassembled WGS sequence"/>
</dbReference>